<keyword evidence="4" id="KW-0967">Endosome</keyword>
<evidence type="ECO:0000256" key="5">
    <source>
        <dbReference type="ARBA" id="ARBA00022927"/>
    </source>
</evidence>
<protein>
    <submittedName>
        <fullName evidence="11">VPS37 C-terminal domain-containing protein</fullName>
    </submittedName>
</protein>
<proteinExistence type="inferred from homology"/>
<dbReference type="GO" id="GO:0031902">
    <property type="term" value="C:late endosome membrane"/>
    <property type="evidence" value="ECO:0007669"/>
    <property type="project" value="UniProtKB-SubCell"/>
</dbReference>
<dbReference type="GO" id="GO:0043162">
    <property type="term" value="P:ubiquitin-dependent protein catabolic process via the multivesicular body sorting pathway"/>
    <property type="evidence" value="ECO:0007669"/>
    <property type="project" value="TreeGrafter"/>
</dbReference>
<evidence type="ECO:0000256" key="2">
    <source>
        <dbReference type="ARBA" id="ARBA00007617"/>
    </source>
</evidence>
<organism evidence="10 11">
    <name type="scientific">Syphacia muris</name>
    <dbReference type="NCBI Taxonomy" id="451379"/>
    <lineage>
        <taxon>Eukaryota</taxon>
        <taxon>Metazoa</taxon>
        <taxon>Ecdysozoa</taxon>
        <taxon>Nematoda</taxon>
        <taxon>Chromadorea</taxon>
        <taxon>Rhabditida</taxon>
        <taxon>Spirurina</taxon>
        <taxon>Oxyuridomorpha</taxon>
        <taxon>Oxyuroidea</taxon>
        <taxon>Oxyuridae</taxon>
        <taxon>Syphacia</taxon>
    </lineage>
</organism>
<dbReference type="AlphaFoldDB" id="A0A0N5AXF4"/>
<name>A0A0N5AXF4_9BILA</name>
<comment type="similarity">
    <text evidence="2">Belongs to the VPS37 family.</text>
</comment>
<evidence type="ECO:0000256" key="8">
    <source>
        <dbReference type="SAM" id="Coils"/>
    </source>
</evidence>
<dbReference type="PANTHER" id="PTHR13678:SF27">
    <property type="entry name" value="LD45836P"/>
    <property type="match status" value="1"/>
</dbReference>
<comment type="subcellular location">
    <subcellularLocation>
        <location evidence="1">Late endosome membrane</location>
        <topology evidence="1">Peripheral membrane protein</topology>
    </subcellularLocation>
</comment>
<dbReference type="Proteomes" id="UP000046393">
    <property type="component" value="Unplaced"/>
</dbReference>
<dbReference type="SUPFAM" id="SSF140111">
    <property type="entry name" value="Endosomal sorting complex assembly domain"/>
    <property type="match status" value="1"/>
</dbReference>
<evidence type="ECO:0000259" key="9">
    <source>
        <dbReference type="PROSITE" id="PS51314"/>
    </source>
</evidence>
<dbReference type="PANTHER" id="PTHR13678">
    <property type="entry name" value="VACUOLAR PROTEIN SORTING-ASSOCIATED PROTEIN 37"/>
    <property type="match status" value="1"/>
</dbReference>
<keyword evidence="3 7" id="KW-0813">Transport</keyword>
<evidence type="ECO:0000256" key="3">
    <source>
        <dbReference type="ARBA" id="ARBA00022448"/>
    </source>
</evidence>
<evidence type="ECO:0000256" key="1">
    <source>
        <dbReference type="ARBA" id="ARBA00004633"/>
    </source>
</evidence>
<dbReference type="STRING" id="451379.A0A0N5AXF4"/>
<keyword evidence="10" id="KW-1185">Reference proteome</keyword>
<dbReference type="Pfam" id="PF07200">
    <property type="entry name" value="Mod_r"/>
    <property type="match status" value="1"/>
</dbReference>
<dbReference type="GO" id="GO:0006612">
    <property type="term" value="P:protein targeting to membrane"/>
    <property type="evidence" value="ECO:0007669"/>
    <property type="project" value="TreeGrafter"/>
</dbReference>
<dbReference type="GO" id="GO:0006623">
    <property type="term" value="P:protein targeting to vacuole"/>
    <property type="evidence" value="ECO:0007669"/>
    <property type="project" value="TreeGrafter"/>
</dbReference>
<dbReference type="GO" id="GO:0000813">
    <property type="term" value="C:ESCRT I complex"/>
    <property type="evidence" value="ECO:0007669"/>
    <property type="project" value="TreeGrafter"/>
</dbReference>
<evidence type="ECO:0000256" key="7">
    <source>
        <dbReference type="PROSITE-ProRule" id="PRU00646"/>
    </source>
</evidence>
<dbReference type="Gene3D" id="1.10.287.660">
    <property type="entry name" value="Helix hairpin bin"/>
    <property type="match status" value="1"/>
</dbReference>
<keyword evidence="5 7" id="KW-0653">Protein transport</keyword>
<keyword evidence="8" id="KW-0175">Coiled coil</keyword>
<dbReference type="WBParaSite" id="SMUV_0000963101-mRNA-1">
    <property type="protein sequence ID" value="SMUV_0000963101-mRNA-1"/>
    <property type="gene ID" value="SMUV_0000963101"/>
</dbReference>
<dbReference type="PROSITE" id="PS51314">
    <property type="entry name" value="VPS37_C"/>
    <property type="match status" value="1"/>
</dbReference>
<evidence type="ECO:0000313" key="11">
    <source>
        <dbReference type="WBParaSite" id="SMUV_0000963101-mRNA-1"/>
    </source>
</evidence>
<dbReference type="InterPro" id="IPR029012">
    <property type="entry name" value="Helix_hairpin_bin_sf"/>
</dbReference>
<dbReference type="InterPro" id="IPR037202">
    <property type="entry name" value="ESCRT_assembly_dom"/>
</dbReference>
<comment type="function">
    <text evidence="6">Component of the ESCRT-I complex, a regulator of vesicular trafficking process. Required for the sorting of endocytic ubiquitinated cargos into multivesicular bodies. May be involved in cell growth and differentiation.</text>
</comment>
<dbReference type="InterPro" id="IPR009851">
    <property type="entry name" value="Mod_r"/>
</dbReference>
<evidence type="ECO:0000256" key="4">
    <source>
        <dbReference type="ARBA" id="ARBA00022753"/>
    </source>
</evidence>
<evidence type="ECO:0000256" key="6">
    <source>
        <dbReference type="ARBA" id="ARBA00025010"/>
    </source>
</evidence>
<accession>A0A0N5AXF4</accession>
<sequence length="224" mass="25256">MADTSFESLLEAAVAAAVSSIRSFSYEKLNELLSDNAELDKIVDNVPEVHSLPEQRDLFSVQNKSLSEYNLSQEPQLEAAKAKFLNTYEEVKKLKDEVLAMKSKLDIVSEQRSLDTLSAVLQAAAQKADDESEEIANRYLNSEIEVEQFLEQFMEKRSLAQMRKIKSERLLAILRQQQYPQSSSSSNSIYKQGNAGGIPYPVETSGIYPQPTIPSRSYWSQTFT</sequence>
<feature type="coiled-coil region" evidence="8">
    <location>
        <begin position="77"/>
        <end position="134"/>
    </location>
</feature>
<evidence type="ECO:0000313" key="10">
    <source>
        <dbReference type="Proteomes" id="UP000046393"/>
    </source>
</evidence>
<feature type="domain" description="VPS37 C-terminal" evidence="9">
    <location>
        <begin position="95"/>
        <end position="184"/>
    </location>
</feature>
<reference evidence="11" key="1">
    <citation type="submission" date="2017-02" db="UniProtKB">
        <authorList>
            <consortium name="WormBaseParasite"/>
        </authorList>
    </citation>
    <scope>IDENTIFICATION</scope>
</reference>